<feature type="domain" description="U3 small nucleolar RNA-associated protein 20 C-terminal" evidence="2">
    <location>
        <begin position="307"/>
        <end position="433"/>
    </location>
</feature>
<evidence type="ECO:0000313" key="4">
    <source>
        <dbReference type="Proteomes" id="UP001054857"/>
    </source>
</evidence>
<feature type="non-terminal residue" evidence="3">
    <location>
        <position position="458"/>
    </location>
</feature>
<dbReference type="PANTHER" id="PTHR17695">
    <property type="entry name" value="SMALL SUBUNIT PROCESSOME COMPONENT 20 HOMOLOG"/>
    <property type="match status" value="1"/>
</dbReference>
<feature type="compositionally biased region" description="Basic residues" evidence="1">
    <location>
        <begin position="423"/>
        <end position="432"/>
    </location>
</feature>
<dbReference type="Pfam" id="PF23099">
    <property type="entry name" value="UTP20_C"/>
    <property type="match status" value="1"/>
</dbReference>
<feature type="compositionally biased region" description="Basic and acidic residues" evidence="1">
    <location>
        <begin position="433"/>
        <end position="442"/>
    </location>
</feature>
<evidence type="ECO:0000259" key="2">
    <source>
        <dbReference type="Pfam" id="PF23099"/>
    </source>
</evidence>
<feature type="region of interest" description="Disordered" evidence="1">
    <location>
        <begin position="175"/>
        <end position="276"/>
    </location>
</feature>
<keyword evidence="4" id="KW-1185">Reference proteome</keyword>
<dbReference type="Proteomes" id="UP001054857">
    <property type="component" value="Unassembled WGS sequence"/>
</dbReference>
<sequence length="458" mass="48020">PGVLRILERQAALTEGEEDAAAAHDDESAAADAACPGWQEAYYSLLLLEKVAAQAGAALAWPAPAAAAAGATAAAAKQQAPPAPQSAALWEGFVRLLLHRHVWVRKAAARLVGYGLAAPRVCGGLMAGRAGRAGQLAFAFFLQLECEEADEATCLQAVKCLVSLSVHLHREAPEGAAATNGTQHQKQQQQQGLASHKRLRTEPAAAAADGEEDEAEAVDEQEEEEEEGVDGEDAANGGGATAEEAEAEDAAEEGEGAEGAADAAAEDAEDDAGDAVSMAAQVRRRAFTLRGLVRRMARLADDGRWTRSRQRAAALRWTAAAASALGPEAVAPHLPVLLRPLFRISEAAAAPGGTSRVAEDVRLLAEEVMAHLRGLVGSEVLLGAYNAAREHVRGLRAERKRRAAVRGMLDPAAAAAARLRHNARKAEGRKRKMELMKRERGAGRRQGGRGGGKGARRA</sequence>
<evidence type="ECO:0000256" key="1">
    <source>
        <dbReference type="SAM" id="MobiDB-lite"/>
    </source>
</evidence>
<reference evidence="3 4" key="1">
    <citation type="journal article" date="2021" name="Sci. Rep.">
        <title>Genome sequencing of the multicellular alga Astrephomene provides insights into convergent evolution of germ-soma differentiation.</title>
        <authorList>
            <person name="Yamashita S."/>
            <person name="Yamamoto K."/>
            <person name="Matsuzaki R."/>
            <person name="Suzuki S."/>
            <person name="Yamaguchi H."/>
            <person name="Hirooka S."/>
            <person name="Minakuchi Y."/>
            <person name="Miyagishima S."/>
            <person name="Kawachi M."/>
            <person name="Toyoda A."/>
            <person name="Nozaki H."/>
        </authorList>
    </citation>
    <scope>NUCLEOTIDE SEQUENCE [LARGE SCALE GENOMIC DNA]</scope>
    <source>
        <strain evidence="3 4">NIES-4017</strain>
    </source>
</reference>
<accession>A0AAD3E2P0</accession>
<feature type="region of interest" description="Disordered" evidence="1">
    <location>
        <begin position="423"/>
        <end position="458"/>
    </location>
</feature>
<feature type="compositionally biased region" description="Acidic residues" evidence="1">
    <location>
        <begin position="264"/>
        <end position="273"/>
    </location>
</feature>
<name>A0AAD3E2P0_9CHLO</name>
<proteinExistence type="predicted"/>
<feature type="compositionally biased region" description="Acidic residues" evidence="1">
    <location>
        <begin position="209"/>
        <end position="233"/>
    </location>
</feature>
<comment type="caution">
    <text evidence="3">The sequence shown here is derived from an EMBL/GenBank/DDBJ whole genome shotgun (WGS) entry which is preliminary data.</text>
</comment>
<evidence type="ECO:0000313" key="3">
    <source>
        <dbReference type="EMBL" id="GFR52616.1"/>
    </source>
</evidence>
<dbReference type="InterPro" id="IPR052575">
    <property type="entry name" value="SSU_processome_comp_20"/>
</dbReference>
<dbReference type="GO" id="GO:0032040">
    <property type="term" value="C:small-subunit processome"/>
    <property type="evidence" value="ECO:0007669"/>
    <property type="project" value="TreeGrafter"/>
</dbReference>
<dbReference type="AlphaFoldDB" id="A0AAD3E2P0"/>
<organism evidence="3 4">
    <name type="scientific">Astrephomene gubernaculifera</name>
    <dbReference type="NCBI Taxonomy" id="47775"/>
    <lineage>
        <taxon>Eukaryota</taxon>
        <taxon>Viridiplantae</taxon>
        <taxon>Chlorophyta</taxon>
        <taxon>core chlorophytes</taxon>
        <taxon>Chlorophyceae</taxon>
        <taxon>CS clade</taxon>
        <taxon>Chlamydomonadales</taxon>
        <taxon>Astrephomenaceae</taxon>
        <taxon>Astrephomene</taxon>
    </lineage>
</organism>
<protein>
    <recommendedName>
        <fullName evidence="2">U3 small nucleolar RNA-associated protein 20 C-terminal domain-containing protein</fullName>
    </recommendedName>
</protein>
<gene>
    <name evidence="3" type="ORF">Agub_g15132</name>
</gene>
<dbReference type="GO" id="GO:0030686">
    <property type="term" value="C:90S preribosome"/>
    <property type="evidence" value="ECO:0007669"/>
    <property type="project" value="TreeGrafter"/>
</dbReference>
<dbReference type="InterPro" id="IPR057525">
    <property type="entry name" value="UTP20_C"/>
</dbReference>
<dbReference type="EMBL" id="BMAR01000068">
    <property type="protein sequence ID" value="GFR52616.1"/>
    <property type="molecule type" value="Genomic_DNA"/>
</dbReference>
<feature type="compositionally biased region" description="Acidic residues" evidence="1">
    <location>
        <begin position="243"/>
        <end position="256"/>
    </location>
</feature>
<dbReference type="PANTHER" id="PTHR17695:SF11">
    <property type="entry name" value="SMALL SUBUNIT PROCESSOME COMPONENT 20 HOMOLOG"/>
    <property type="match status" value="1"/>
</dbReference>
<feature type="compositionally biased region" description="Gly residues" evidence="1">
    <location>
        <begin position="444"/>
        <end position="458"/>
    </location>
</feature>